<feature type="transmembrane region" description="Helical" evidence="1">
    <location>
        <begin position="24"/>
        <end position="45"/>
    </location>
</feature>
<evidence type="ECO:0000313" key="2">
    <source>
        <dbReference type="EMBL" id="KAK2021683.1"/>
    </source>
</evidence>
<name>A0AAD9H417_9PEZI</name>
<organism evidence="2 3">
    <name type="scientific">Colletotrichum zoysiae</name>
    <dbReference type="NCBI Taxonomy" id="1216348"/>
    <lineage>
        <taxon>Eukaryota</taxon>
        <taxon>Fungi</taxon>
        <taxon>Dikarya</taxon>
        <taxon>Ascomycota</taxon>
        <taxon>Pezizomycotina</taxon>
        <taxon>Sordariomycetes</taxon>
        <taxon>Hypocreomycetidae</taxon>
        <taxon>Glomerellales</taxon>
        <taxon>Glomerellaceae</taxon>
        <taxon>Colletotrichum</taxon>
        <taxon>Colletotrichum graminicola species complex</taxon>
    </lineage>
</organism>
<comment type="caution">
    <text evidence="2">The sequence shown here is derived from an EMBL/GenBank/DDBJ whole genome shotgun (WGS) entry which is preliminary data.</text>
</comment>
<reference evidence="2" key="1">
    <citation type="submission" date="2021-06" db="EMBL/GenBank/DDBJ databases">
        <title>Comparative genomics, transcriptomics and evolutionary studies reveal genomic signatures of adaptation to plant cell wall in hemibiotrophic fungi.</title>
        <authorList>
            <consortium name="DOE Joint Genome Institute"/>
            <person name="Baroncelli R."/>
            <person name="Diaz J.F."/>
            <person name="Benocci T."/>
            <person name="Peng M."/>
            <person name="Battaglia E."/>
            <person name="Haridas S."/>
            <person name="Andreopoulos W."/>
            <person name="Labutti K."/>
            <person name="Pangilinan J."/>
            <person name="Floch G.L."/>
            <person name="Makela M.R."/>
            <person name="Henrissat B."/>
            <person name="Grigoriev I.V."/>
            <person name="Crouch J.A."/>
            <person name="De Vries R.P."/>
            <person name="Sukno S.A."/>
            <person name="Thon M.R."/>
        </authorList>
    </citation>
    <scope>NUCLEOTIDE SEQUENCE</scope>
    <source>
        <strain evidence="2">MAFF235873</strain>
    </source>
</reference>
<gene>
    <name evidence="2" type="ORF">LX32DRAFT_235102</name>
</gene>
<dbReference type="AlphaFoldDB" id="A0AAD9H417"/>
<evidence type="ECO:0000256" key="1">
    <source>
        <dbReference type="SAM" id="Phobius"/>
    </source>
</evidence>
<evidence type="ECO:0000313" key="3">
    <source>
        <dbReference type="Proteomes" id="UP001232148"/>
    </source>
</evidence>
<keyword evidence="1" id="KW-0812">Transmembrane</keyword>
<accession>A0AAD9H417</accession>
<sequence>MAASRAEFLWIIAEFLFSMDWRTVVNSVIVGLGVVWCIGCCWNRVERQTALLMGWVTDIGGRDGGFVRYVVNVDKQRQTLVDCVISNVFIMQKDGVELIRETNVVNRGGCMFAIDVAEVELECRTRETSEKHSRLTSKPEGSLCWP</sequence>
<keyword evidence="1" id="KW-0472">Membrane</keyword>
<keyword evidence="1" id="KW-1133">Transmembrane helix</keyword>
<keyword evidence="3" id="KW-1185">Reference proteome</keyword>
<proteinExistence type="predicted"/>
<dbReference type="Proteomes" id="UP001232148">
    <property type="component" value="Unassembled WGS sequence"/>
</dbReference>
<protein>
    <submittedName>
        <fullName evidence="2">Uncharacterized protein</fullName>
    </submittedName>
</protein>
<dbReference type="EMBL" id="MU843086">
    <property type="protein sequence ID" value="KAK2021683.1"/>
    <property type="molecule type" value="Genomic_DNA"/>
</dbReference>